<evidence type="ECO:0000313" key="2">
    <source>
        <dbReference type="EMBL" id="KAF8767453.1"/>
    </source>
</evidence>
<keyword evidence="1" id="KW-0175">Coiled coil</keyword>
<protein>
    <submittedName>
        <fullName evidence="2">Uncharacterized protein</fullName>
    </submittedName>
</protein>
<reference evidence="2" key="1">
    <citation type="journal article" date="2020" name="bioRxiv">
        <title>Chromosome-level reference genome of the European wasp spider Argiope bruennichi: a resource for studies on range expansion and evolutionary adaptation.</title>
        <authorList>
            <person name="Sheffer M.M."/>
            <person name="Hoppe A."/>
            <person name="Krehenwinkel H."/>
            <person name="Uhl G."/>
            <person name="Kuss A.W."/>
            <person name="Jensen L."/>
            <person name="Jensen C."/>
            <person name="Gillespie R.G."/>
            <person name="Hoff K.J."/>
            <person name="Prost S."/>
        </authorList>
    </citation>
    <scope>NUCLEOTIDE SEQUENCE</scope>
</reference>
<dbReference type="EMBL" id="JABXBU010002230">
    <property type="protein sequence ID" value="KAF8767453.1"/>
    <property type="molecule type" value="Genomic_DNA"/>
</dbReference>
<comment type="caution">
    <text evidence="2">The sequence shown here is derived from an EMBL/GenBank/DDBJ whole genome shotgun (WGS) entry which is preliminary data.</text>
</comment>
<evidence type="ECO:0000313" key="3">
    <source>
        <dbReference type="Proteomes" id="UP000807504"/>
    </source>
</evidence>
<feature type="coiled-coil region" evidence="1">
    <location>
        <begin position="62"/>
        <end position="91"/>
    </location>
</feature>
<name>A0A8T0E6N8_ARGBR</name>
<accession>A0A8T0E6N8</accession>
<dbReference type="Proteomes" id="UP000807504">
    <property type="component" value="Unassembled WGS sequence"/>
</dbReference>
<proteinExistence type="predicted"/>
<dbReference type="AlphaFoldDB" id="A0A8T0E6N8"/>
<keyword evidence="3" id="KW-1185">Reference proteome</keyword>
<reference evidence="2" key="2">
    <citation type="submission" date="2020-06" db="EMBL/GenBank/DDBJ databases">
        <authorList>
            <person name="Sheffer M."/>
        </authorList>
    </citation>
    <scope>NUCLEOTIDE SEQUENCE</scope>
</reference>
<evidence type="ECO:0000256" key="1">
    <source>
        <dbReference type="SAM" id="Coils"/>
    </source>
</evidence>
<gene>
    <name evidence="2" type="ORF">HNY73_020416</name>
</gene>
<organism evidence="2 3">
    <name type="scientific">Argiope bruennichi</name>
    <name type="common">Wasp spider</name>
    <name type="synonym">Aranea bruennichi</name>
    <dbReference type="NCBI Taxonomy" id="94029"/>
    <lineage>
        <taxon>Eukaryota</taxon>
        <taxon>Metazoa</taxon>
        <taxon>Ecdysozoa</taxon>
        <taxon>Arthropoda</taxon>
        <taxon>Chelicerata</taxon>
        <taxon>Arachnida</taxon>
        <taxon>Araneae</taxon>
        <taxon>Araneomorphae</taxon>
        <taxon>Entelegynae</taxon>
        <taxon>Araneoidea</taxon>
        <taxon>Araneidae</taxon>
        <taxon>Argiope</taxon>
    </lineage>
</organism>
<sequence>MFKNARKTDLQLGATELGVVVTDKMTIVDLINIIKNTEKFRDEPEFISTLIDGIIEDRKIEVEIFEKNKQLEQIKLERAKAEIELSHMRTVKNTNDDDSENEIE</sequence>